<gene>
    <name evidence="3" type="ORF">MUB46_12155</name>
</gene>
<dbReference type="Proteomes" id="UP001320898">
    <property type="component" value="Unassembled WGS sequence"/>
</dbReference>
<dbReference type="InterPro" id="IPR002500">
    <property type="entry name" value="PAPS_reduct_dom"/>
</dbReference>
<sequence>MRKASLKLLKPMIDKFQRVHEICEILKSIDYPLTVGFSGGKDSSAVVKLLWACARILKTDCPPLKIVYCDTEVENPVIDSHVKKTLRMLQAEANDNGIRISCEVIKPEIHRGFFVRIIGRGYPPPTNSFRWCTKDIRIRPFQLYLGSKNEVPWIAIGTRYGESAQRDRSLKKHEDSSSPSRFIQRQREGNRETRLLTPIIDFGTTDVWDILCEFKEPHAIDVTTLATLYKDGSGECPAIRDFKDKPCSKARFGCWTCTVVRNDKSAENLINSGYDELRPFFTFRSWLAEYRNDPNNRCSSRRNGRKGPGPFTISARHEIYSKIRDLECITNKTIINNIQSEYILYLINIDLSDQKYLASDPSALIGNFPLFSEMNPP</sequence>
<dbReference type="GO" id="GO:0003824">
    <property type="term" value="F:catalytic activity"/>
    <property type="evidence" value="ECO:0007669"/>
    <property type="project" value="InterPro"/>
</dbReference>
<dbReference type="EMBL" id="JALIDZ010000005">
    <property type="protein sequence ID" value="MCT8972611.1"/>
    <property type="molecule type" value="Genomic_DNA"/>
</dbReference>
<dbReference type="InterPro" id="IPR014729">
    <property type="entry name" value="Rossmann-like_a/b/a_fold"/>
</dbReference>
<organism evidence="3 4">
    <name type="scientific">Microbaculum marinisediminis</name>
    <dbReference type="NCBI Taxonomy" id="2931392"/>
    <lineage>
        <taxon>Bacteria</taxon>
        <taxon>Pseudomonadati</taxon>
        <taxon>Pseudomonadota</taxon>
        <taxon>Alphaproteobacteria</taxon>
        <taxon>Hyphomicrobiales</taxon>
        <taxon>Tepidamorphaceae</taxon>
        <taxon>Microbaculum</taxon>
    </lineage>
</organism>
<feature type="compositionally biased region" description="Basic and acidic residues" evidence="1">
    <location>
        <begin position="165"/>
        <end position="176"/>
    </location>
</feature>
<evidence type="ECO:0000256" key="1">
    <source>
        <dbReference type="SAM" id="MobiDB-lite"/>
    </source>
</evidence>
<dbReference type="PANTHER" id="PTHR43196">
    <property type="entry name" value="SULFATE ADENYLYLTRANSFERASE SUBUNIT 2"/>
    <property type="match status" value="1"/>
</dbReference>
<comment type="caution">
    <text evidence="3">The sequence shown here is derived from an EMBL/GenBank/DDBJ whole genome shotgun (WGS) entry which is preliminary data.</text>
</comment>
<dbReference type="PANTHER" id="PTHR43196:SF2">
    <property type="entry name" value="PHOSPHOADENOSINE PHOSPHOSULFATE REDUCTASE"/>
    <property type="match status" value="1"/>
</dbReference>
<reference evidence="3 4" key="1">
    <citation type="submission" date="2022-04" db="EMBL/GenBank/DDBJ databases">
        <authorList>
            <person name="Ye Y.-Q."/>
            <person name="Du Z.-J."/>
        </authorList>
    </citation>
    <scope>NUCLEOTIDE SEQUENCE [LARGE SCALE GENOMIC DNA]</scope>
    <source>
        <strain evidence="3 4">A6E488</strain>
    </source>
</reference>
<evidence type="ECO:0000259" key="2">
    <source>
        <dbReference type="Pfam" id="PF01507"/>
    </source>
</evidence>
<dbReference type="AlphaFoldDB" id="A0AAW5QX27"/>
<accession>A0AAW5QX27</accession>
<dbReference type="SUPFAM" id="SSF52402">
    <property type="entry name" value="Adenine nucleotide alpha hydrolases-like"/>
    <property type="match status" value="1"/>
</dbReference>
<proteinExistence type="predicted"/>
<feature type="region of interest" description="Disordered" evidence="1">
    <location>
        <begin position="165"/>
        <end position="188"/>
    </location>
</feature>
<evidence type="ECO:0000313" key="3">
    <source>
        <dbReference type="EMBL" id="MCT8972611.1"/>
    </source>
</evidence>
<dbReference type="Pfam" id="PF01507">
    <property type="entry name" value="PAPS_reduct"/>
    <property type="match status" value="1"/>
</dbReference>
<protein>
    <submittedName>
        <fullName evidence="3">Phosphoadenosine phosphosulfate reductase family protein</fullName>
    </submittedName>
</protein>
<dbReference type="Gene3D" id="3.40.50.620">
    <property type="entry name" value="HUPs"/>
    <property type="match status" value="1"/>
</dbReference>
<name>A0AAW5QX27_9HYPH</name>
<feature type="domain" description="Phosphoadenosine phosphosulphate reductase" evidence="2">
    <location>
        <begin position="34"/>
        <end position="258"/>
    </location>
</feature>
<dbReference type="InterPro" id="IPR050128">
    <property type="entry name" value="Sulfate_adenylyltrnsfr_sub2"/>
</dbReference>
<evidence type="ECO:0000313" key="4">
    <source>
        <dbReference type="Proteomes" id="UP001320898"/>
    </source>
</evidence>
<keyword evidence="4" id="KW-1185">Reference proteome</keyword>